<reference evidence="2 3" key="1">
    <citation type="submission" date="2018-09" db="EMBL/GenBank/DDBJ databases">
        <title>Hymenobacter medium sp. nov., isolated from R2A medium.</title>
        <authorList>
            <person name="Yingchao G."/>
        </authorList>
    </citation>
    <scope>NUCLEOTIDE SEQUENCE [LARGE SCALE GENOMIC DNA]</scope>
    <source>
        <strain evidence="3">sh-6</strain>
    </source>
</reference>
<feature type="region of interest" description="Disordered" evidence="1">
    <location>
        <begin position="1"/>
        <end position="74"/>
    </location>
</feature>
<protein>
    <submittedName>
        <fullName evidence="2">Uncharacterized protein</fullName>
    </submittedName>
</protein>
<dbReference type="RefSeq" id="WP_119443318.1">
    <property type="nucleotide sequence ID" value="NZ_CP032317.1"/>
</dbReference>
<organism evidence="2 3">
    <name type="scientific">Hymenobacter oligotrophus</name>
    <dbReference type="NCBI Taxonomy" id="2319843"/>
    <lineage>
        <taxon>Bacteria</taxon>
        <taxon>Pseudomonadati</taxon>
        <taxon>Bacteroidota</taxon>
        <taxon>Cytophagia</taxon>
        <taxon>Cytophagales</taxon>
        <taxon>Hymenobacteraceae</taxon>
        <taxon>Hymenobacter</taxon>
    </lineage>
</organism>
<dbReference type="OrthoDB" id="886894at2"/>
<gene>
    <name evidence="2" type="ORF">D3Y59_00855</name>
</gene>
<dbReference type="EMBL" id="CP032317">
    <property type="protein sequence ID" value="AYA35727.1"/>
    <property type="molecule type" value="Genomic_DNA"/>
</dbReference>
<feature type="compositionally biased region" description="Basic and acidic residues" evidence="1">
    <location>
        <begin position="55"/>
        <end position="74"/>
    </location>
</feature>
<dbReference type="AlphaFoldDB" id="A0A3B7RN86"/>
<dbReference type="KEGG" id="hyh:D3Y59_00855"/>
<evidence type="ECO:0000313" key="2">
    <source>
        <dbReference type="EMBL" id="AYA35727.1"/>
    </source>
</evidence>
<feature type="compositionally biased region" description="Polar residues" evidence="1">
    <location>
        <begin position="1"/>
        <end position="16"/>
    </location>
</feature>
<evidence type="ECO:0000313" key="3">
    <source>
        <dbReference type="Proteomes" id="UP000262802"/>
    </source>
</evidence>
<dbReference type="Proteomes" id="UP000262802">
    <property type="component" value="Chromosome"/>
</dbReference>
<evidence type="ECO:0000256" key="1">
    <source>
        <dbReference type="SAM" id="MobiDB-lite"/>
    </source>
</evidence>
<proteinExistence type="predicted"/>
<name>A0A3B7RN86_9BACT</name>
<feature type="compositionally biased region" description="Polar residues" evidence="1">
    <location>
        <begin position="36"/>
        <end position="45"/>
    </location>
</feature>
<keyword evidence="3" id="KW-1185">Reference proteome</keyword>
<accession>A0A3B7RN86</accession>
<sequence>MNKGQGNSTNQESSGANKVGVANSGQNQFPLKKDAQQGTEQQNKQDGPASAGSQVRDEAKQVNSGKHDTNQGNQ</sequence>